<organism evidence="3 4">
    <name type="scientific">Dendrobium catenatum</name>
    <dbReference type="NCBI Taxonomy" id="906689"/>
    <lineage>
        <taxon>Eukaryota</taxon>
        <taxon>Viridiplantae</taxon>
        <taxon>Streptophyta</taxon>
        <taxon>Embryophyta</taxon>
        <taxon>Tracheophyta</taxon>
        <taxon>Spermatophyta</taxon>
        <taxon>Magnoliopsida</taxon>
        <taxon>Liliopsida</taxon>
        <taxon>Asparagales</taxon>
        <taxon>Orchidaceae</taxon>
        <taxon>Epidendroideae</taxon>
        <taxon>Malaxideae</taxon>
        <taxon>Dendrobiinae</taxon>
        <taxon>Dendrobium</taxon>
    </lineage>
</organism>
<dbReference type="EMBL" id="KZ502564">
    <property type="protein sequence ID" value="PKU75931.1"/>
    <property type="molecule type" value="Genomic_DNA"/>
</dbReference>
<name>A0A2I0WJV4_9ASPA</name>
<dbReference type="Pfam" id="PF01556">
    <property type="entry name" value="DnaJ_C"/>
    <property type="match status" value="1"/>
</dbReference>
<dbReference type="PANTHER" id="PTHR24078">
    <property type="entry name" value="DNAJ HOMOLOG SUBFAMILY C MEMBER"/>
    <property type="match status" value="1"/>
</dbReference>
<sequence length="340" mass="37557">MGLDYYDILNVKKNATDNELKKCYRKLAMKWHPDKNPTNKNESEAKFKQISEAYEVLSDPQKRAIYDRYGEEGLKGMPPPGTTDGANGSGNFFFNPRDAEDIFAEFFGCSPSEFASMNRGKSTRFRSDGAGRFFGGFAGPQNVFSSYNEGAGVGGGGQPKKASAVENTLVCSLEELCIGSTKKMKISRNVFNDNGQVIPVSEILKIDVRPGWKKGTKITFPDKGNEQPNLLPADLVFIIDEKPHEVYQRDGNDLIVHQKVSLLEALTGATLNFTSLDGRDLTIPVTDIITPGYELVITQEGMPITKQPGRKGNLRIIFDVKFPTRLSADQQSALKRILGD</sequence>
<evidence type="ECO:0000259" key="2">
    <source>
        <dbReference type="PROSITE" id="PS50076"/>
    </source>
</evidence>
<keyword evidence="4" id="KW-1185">Reference proteome</keyword>
<dbReference type="PROSITE" id="PS00636">
    <property type="entry name" value="DNAJ_1"/>
    <property type="match status" value="1"/>
</dbReference>
<dbReference type="FunFam" id="2.60.260.20:FF:000002">
    <property type="entry name" value="Dnaj homolog subfamily b member"/>
    <property type="match status" value="1"/>
</dbReference>
<dbReference type="InterPro" id="IPR001623">
    <property type="entry name" value="DnaJ_domain"/>
</dbReference>
<dbReference type="PANTHER" id="PTHR24078:SF553">
    <property type="entry name" value="DNAJ HOMOLOG SUBFAMILY B MEMBER 5"/>
    <property type="match status" value="1"/>
</dbReference>
<accession>A0A2I0WJV4</accession>
<dbReference type="FunFam" id="2.60.260.20:FF:000030">
    <property type="entry name" value="DNAJ heat shock family protein"/>
    <property type="match status" value="1"/>
</dbReference>
<dbReference type="PRINTS" id="PR00625">
    <property type="entry name" value="JDOMAIN"/>
</dbReference>
<dbReference type="Proteomes" id="UP000233837">
    <property type="component" value="Unassembled WGS sequence"/>
</dbReference>
<dbReference type="Pfam" id="PF00226">
    <property type="entry name" value="DnaJ"/>
    <property type="match status" value="1"/>
</dbReference>
<dbReference type="InterPro" id="IPR002939">
    <property type="entry name" value="DnaJ_C"/>
</dbReference>
<dbReference type="InterPro" id="IPR051339">
    <property type="entry name" value="DnaJ_subfamily_B"/>
</dbReference>
<dbReference type="AlphaFoldDB" id="A0A2I0WJV4"/>
<feature type="domain" description="J" evidence="2">
    <location>
        <begin position="4"/>
        <end position="70"/>
    </location>
</feature>
<dbReference type="PROSITE" id="PS50076">
    <property type="entry name" value="DNAJ_2"/>
    <property type="match status" value="1"/>
</dbReference>
<dbReference type="GO" id="GO:0005829">
    <property type="term" value="C:cytosol"/>
    <property type="evidence" value="ECO:0007669"/>
    <property type="project" value="TreeGrafter"/>
</dbReference>
<dbReference type="SUPFAM" id="SSF46565">
    <property type="entry name" value="Chaperone J-domain"/>
    <property type="match status" value="1"/>
</dbReference>
<evidence type="ECO:0000313" key="4">
    <source>
        <dbReference type="Proteomes" id="UP000233837"/>
    </source>
</evidence>
<dbReference type="GO" id="GO:0051087">
    <property type="term" value="F:protein-folding chaperone binding"/>
    <property type="evidence" value="ECO:0007669"/>
    <property type="project" value="TreeGrafter"/>
</dbReference>
<dbReference type="GO" id="GO:0051082">
    <property type="term" value="F:unfolded protein binding"/>
    <property type="evidence" value="ECO:0007669"/>
    <property type="project" value="InterPro"/>
</dbReference>
<dbReference type="InterPro" id="IPR018253">
    <property type="entry name" value="DnaJ_domain_CS"/>
</dbReference>
<dbReference type="SMART" id="SM00271">
    <property type="entry name" value="DnaJ"/>
    <property type="match status" value="1"/>
</dbReference>
<evidence type="ECO:0000256" key="1">
    <source>
        <dbReference type="ARBA" id="ARBA00023186"/>
    </source>
</evidence>
<dbReference type="InterPro" id="IPR036869">
    <property type="entry name" value="J_dom_sf"/>
</dbReference>
<dbReference type="SUPFAM" id="SSF49493">
    <property type="entry name" value="HSP40/DnaJ peptide-binding domain"/>
    <property type="match status" value="2"/>
</dbReference>
<dbReference type="CDD" id="cd10747">
    <property type="entry name" value="DnaJ_C"/>
    <property type="match status" value="1"/>
</dbReference>
<dbReference type="GO" id="GO:0006457">
    <property type="term" value="P:protein folding"/>
    <property type="evidence" value="ECO:0007669"/>
    <property type="project" value="InterPro"/>
</dbReference>
<dbReference type="CDD" id="cd06257">
    <property type="entry name" value="DnaJ"/>
    <property type="match status" value="1"/>
</dbReference>
<proteinExistence type="predicted"/>
<evidence type="ECO:0000313" key="3">
    <source>
        <dbReference type="EMBL" id="PKU75931.1"/>
    </source>
</evidence>
<dbReference type="FunFam" id="1.10.287.110:FF:000020">
    <property type="entry name" value="DnaJ subfamily B member 13"/>
    <property type="match status" value="1"/>
</dbReference>
<protein>
    <submittedName>
        <fullName evidence="3">DnaJ protein like</fullName>
    </submittedName>
</protein>
<dbReference type="InterPro" id="IPR008971">
    <property type="entry name" value="HSP40/DnaJ_pept-bd"/>
</dbReference>
<reference evidence="3 4" key="2">
    <citation type="journal article" date="2017" name="Nature">
        <title>The Apostasia genome and the evolution of orchids.</title>
        <authorList>
            <person name="Zhang G.Q."/>
            <person name="Liu K.W."/>
            <person name="Li Z."/>
            <person name="Lohaus R."/>
            <person name="Hsiao Y.Y."/>
            <person name="Niu S.C."/>
            <person name="Wang J.Y."/>
            <person name="Lin Y.C."/>
            <person name="Xu Q."/>
            <person name="Chen L.J."/>
            <person name="Yoshida K."/>
            <person name="Fujiwara S."/>
            <person name="Wang Z.W."/>
            <person name="Zhang Y.Q."/>
            <person name="Mitsuda N."/>
            <person name="Wang M."/>
            <person name="Liu G.H."/>
            <person name="Pecoraro L."/>
            <person name="Huang H.X."/>
            <person name="Xiao X.J."/>
            <person name="Lin M."/>
            <person name="Wu X.Y."/>
            <person name="Wu W.L."/>
            <person name="Chen Y.Y."/>
            <person name="Chang S.B."/>
            <person name="Sakamoto S."/>
            <person name="Ohme-Takagi M."/>
            <person name="Yagi M."/>
            <person name="Zeng S.J."/>
            <person name="Shen C.Y."/>
            <person name="Yeh C.M."/>
            <person name="Luo Y.B."/>
            <person name="Tsai W.C."/>
            <person name="Van de Peer Y."/>
            <person name="Liu Z.J."/>
        </authorList>
    </citation>
    <scope>NUCLEOTIDE SEQUENCE [LARGE SCALE GENOMIC DNA]</scope>
    <source>
        <tissue evidence="3">The whole plant</tissue>
    </source>
</reference>
<dbReference type="OrthoDB" id="550424at2759"/>
<dbReference type="Gene3D" id="1.10.287.110">
    <property type="entry name" value="DnaJ domain"/>
    <property type="match status" value="1"/>
</dbReference>
<dbReference type="STRING" id="906689.A0A2I0WJV4"/>
<keyword evidence="1" id="KW-0143">Chaperone</keyword>
<dbReference type="Gene3D" id="2.60.260.20">
    <property type="entry name" value="Urease metallochaperone UreE, N-terminal domain"/>
    <property type="match status" value="2"/>
</dbReference>
<gene>
    <name evidence="3" type="primary">DNAJ1</name>
    <name evidence="3" type="ORF">MA16_Dca005978</name>
</gene>
<dbReference type="GO" id="GO:0005783">
    <property type="term" value="C:endoplasmic reticulum"/>
    <property type="evidence" value="ECO:0007669"/>
    <property type="project" value="UniProtKB-ARBA"/>
</dbReference>
<reference evidence="3 4" key="1">
    <citation type="journal article" date="2016" name="Sci. Rep.">
        <title>The Dendrobium catenatum Lindl. genome sequence provides insights into polysaccharide synthase, floral development and adaptive evolution.</title>
        <authorList>
            <person name="Zhang G.Q."/>
            <person name="Xu Q."/>
            <person name="Bian C."/>
            <person name="Tsai W.C."/>
            <person name="Yeh C.M."/>
            <person name="Liu K.W."/>
            <person name="Yoshida K."/>
            <person name="Zhang L.S."/>
            <person name="Chang S.B."/>
            <person name="Chen F."/>
            <person name="Shi Y."/>
            <person name="Su Y.Y."/>
            <person name="Zhang Y.Q."/>
            <person name="Chen L.J."/>
            <person name="Yin Y."/>
            <person name="Lin M."/>
            <person name="Huang H."/>
            <person name="Deng H."/>
            <person name="Wang Z.W."/>
            <person name="Zhu S.L."/>
            <person name="Zhao X."/>
            <person name="Deng C."/>
            <person name="Niu S.C."/>
            <person name="Huang J."/>
            <person name="Wang M."/>
            <person name="Liu G.H."/>
            <person name="Yang H.J."/>
            <person name="Xiao X.J."/>
            <person name="Hsiao Y.Y."/>
            <person name="Wu W.L."/>
            <person name="Chen Y.Y."/>
            <person name="Mitsuda N."/>
            <person name="Ohme-Takagi M."/>
            <person name="Luo Y.B."/>
            <person name="Van de Peer Y."/>
            <person name="Liu Z.J."/>
        </authorList>
    </citation>
    <scope>NUCLEOTIDE SEQUENCE [LARGE SCALE GENOMIC DNA]</scope>
    <source>
        <tissue evidence="3">The whole plant</tissue>
    </source>
</reference>